<name>B9RE18_RICCO</name>
<keyword evidence="4 6" id="KW-0472">Membrane</keyword>
<reference evidence="9" key="1">
    <citation type="journal article" date="2010" name="Nat. Biotechnol.">
        <title>Draft genome sequence of the oilseed species Ricinus communis.</title>
        <authorList>
            <person name="Chan A.P."/>
            <person name="Crabtree J."/>
            <person name="Zhao Q."/>
            <person name="Lorenzi H."/>
            <person name="Orvis J."/>
            <person name="Puiu D."/>
            <person name="Melake-Berhan A."/>
            <person name="Jones K.M."/>
            <person name="Redman J."/>
            <person name="Chen G."/>
            <person name="Cahoon E.B."/>
            <person name="Gedil M."/>
            <person name="Stanke M."/>
            <person name="Haas B.J."/>
            <person name="Wortman J.R."/>
            <person name="Fraser-Liggett C.M."/>
            <person name="Ravel J."/>
            <person name="Rabinowicz P.D."/>
        </authorList>
    </citation>
    <scope>NUCLEOTIDE SEQUENCE [LARGE SCALE GENOMIC DNA]</scope>
    <source>
        <strain evidence="9">cv. Hale</strain>
    </source>
</reference>
<dbReference type="EMBL" id="EQ973775">
    <property type="protein sequence ID" value="EEF50626.1"/>
    <property type="molecule type" value="Genomic_DNA"/>
</dbReference>
<dbReference type="Proteomes" id="UP000008311">
    <property type="component" value="Unassembled WGS sequence"/>
</dbReference>
<keyword evidence="2 6" id="KW-0812">Transmembrane</keyword>
<keyword evidence="9" id="KW-1185">Reference proteome</keyword>
<dbReference type="InterPro" id="IPR004864">
    <property type="entry name" value="LEA_2"/>
</dbReference>
<feature type="region of interest" description="Disordered" evidence="5">
    <location>
        <begin position="1"/>
        <end position="44"/>
    </location>
</feature>
<evidence type="ECO:0000256" key="2">
    <source>
        <dbReference type="ARBA" id="ARBA00022692"/>
    </source>
</evidence>
<dbReference type="GO" id="GO:0098542">
    <property type="term" value="P:defense response to other organism"/>
    <property type="evidence" value="ECO:0007669"/>
    <property type="project" value="InterPro"/>
</dbReference>
<dbReference type="GO" id="GO:0016020">
    <property type="term" value="C:membrane"/>
    <property type="evidence" value="ECO:0007669"/>
    <property type="project" value="UniProtKB-SubCell"/>
</dbReference>
<evidence type="ECO:0000313" key="9">
    <source>
        <dbReference type="Proteomes" id="UP000008311"/>
    </source>
</evidence>
<evidence type="ECO:0000259" key="7">
    <source>
        <dbReference type="Pfam" id="PF03168"/>
    </source>
</evidence>
<evidence type="ECO:0000256" key="5">
    <source>
        <dbReference type="SAM" id="MobiDB-lite"/>
    </source>
</evidence>
<evidence type="ECO:0000256" key="6">
    <source>
        <dbReference type="SAM" id="Phobius"/>
    </source>
</evidence>
<dbReference type="AlphaFoldDB" id="B9RE18"/>
<feature type="domain" description="Late embryogenesis abundant protein LEA-2 subgroup" evidence="7">
    <location>
        <begin position="116"/>
        <end position="207"/>
    </location>
</feature>
<feature type="compositionally biased region" description="Pro residues" evidence="5">
    <location>
        <begin position="23"/>
        <end position="32"/>
    </location>
</feature>
<evidence type="ECO:0000256" key="4">
    <source>
        <dbReference type="ARBA" id="ARBA00023136"/>
    </source>
</evidence>
<keyword evidence="3 6" id="KW-1133">Transmembrane helix</keyword>
<dbReference type="InParanoid" id="B9RE18"/>
<feature type="transmembrane region" description="Helical" evidence="6">
    <location>
        <begin position="54"/>
        <end position="80"/>
    </location>
</feature>
<dbReference type="PANTHER" id="PTHR31234:SF35">
    <property type="entry name" value="LATE EMBRYOGENESIS ABUNDANT (LEA) HYDROXYPROLINE-RICH GLYCOPROTEIN FAMILY"/>
    <property type="match status" value="1"/>
</dbReference>
<dbReference type="STRING" id="3988.B9RE18"/>
<sequence length="243" mass="27128">MAAQEQAMKPILQKPPGFRDPSKPVPRPPPPLRKAALPPSFQPRKRRKNYGGMCCRILVIISFTVLLILFILGGVFYLWFDPKLPVFHLQSFKISSFRVTTKPDGTYLNAATVARVEVRNPNSKLTYRYSESQVQMTLGQDQGTQLGSMSLPGFLQDKKNTTSFKIQMSVKNELIEDGVGSRLKSQFKSRKLVVNVQVTTKVGVDVQGLEIGMLGVDVSCDGITLKQIDGDDMPKCSIHTLKW</sequence>
<protein>
    <recommendedName>
        <fullName evidence="7">Late embryogenesis abundant protein LEA-2 subgroup domain-containing protein</fullName>
    </recommendedName>
</protein>
<evidence type="ECO:0000256" key="3">
    <source>
        <dbReference type="ARBA" id="ARBA00022989"/>
    </source>
</evidence>
<dbReference type="InterPro" id="IPR044839">
    <property type="entry name" value="NDR1-like"/>
</dbReference>
<comment type="subcellular location">
    <subcellularLocation>
        <location evidence="1">Membrane</location>
        <topology evidence="1">Single-pass membrane protein</topology>
    </subcellularLocation>
</comment>
<organism evidence="8 9">
    <name type="scientific">Ricinus communis</name>
    <name type="common">Castor bean</name>
    <dbReference type="NCBI Taxonomy" id="3988"/>
    <lineage>
        <taxon>Eukaryota</taxon>
        <taxon>Viridiplantae</taxon>
        <taxon>Streptophyta</taxon>
        <taxon>Embryophyta</taxon>
        <taxon>Tracheophyta</taxon>
        <taxon>Spermatophyta</taxon>
        <taxon>Magnoliopsida</taxon>
        <taxon>eudicotyledons</taxon>
        <taxon>Gunneridae</taxon>
        <taxon>Pentapetalae</taxon>
        <taxon>rosids</taxon>
        <taxon>fabids</taxon>
        <taxon>Malpighiales</taxon>
        <taxon>Euphorbiaceae</taxon>
        <taxon>Acalyphoideae</taxon>
        <taxon>Acalypheae</taxon>
        <taxon>Ricinus</taxon>
    </lineage>
</organism>
<proteinExistence type="predicted"/>
<evidence type="ECO:0000313" key="8">
    <source>
        <dbReference type="EMBL" id="EEF50626.1"/>
    </source>
</evidence>
<evidence type="ECO:0000256" key="1">
    <source>
        <dbReference type="ARBA" id="ARBA00004167"/>
    </source>
</evidence>
<gene>
    <name evidence="8" type="ORF">RCOM_1617350</name>
</gene>
<dbReference type="eggNOG" id="ENOG502RXF8">
    <property type="taxonomic scope" value="Eukaryota"/>
</dbReference>
<dbReference type="Pfam" id="PF03168">
    <property type="entry name" value="LEA_2"/>
    <property type="match status" value="1"/>
</dbReference>
<dbReference type="PANTHER" id="PTHR31234">
    <property type="entry name" value="LATE EMBRYOGENESIS ABUNDANT (LEA) HYDROXYPROLINE-RICH GLYCOPROTEIN FAMILY"/>
    <property type="match status" value="1"/>
</dbReference>
<accession>B9RE18</accession>